<feature type="transmembrane region" description="Helical" evidence="1">
    <location>
        <begin position="295"/>
        <end position="320"/>
    </location>
</feature>
<feature type="transmembrane region" description="Helical" evidence="1">
    <location>
        <begin position="54"/>
        <end position="72"/>
    </location>
</feature>
<keyword evidence="1" id="KW-0472">Membrane</keyword>
<protein>
    <submittedName>
        <fullName evidence="2">Uncharacterized protein</fullName>
    </submittedName>
</protein>
<evidence type="ECO:0000256" key="1">
    <source>
        <dbReference type="SAM" id="Phobius"/>
    </source>
</evidence>
<organism evidence="2 3">
    <name type="scientific">Pseudoclavibacter terrae</name>
    <dbReference type="NCBI Taxonomy" id="1530195"/>
    <lineage>
        <taxon>Bacteria</taxon>
        <taxon>Bacillati</taxon>
        <taxon>Actinomycetota</taxon>
        <taxon>Actinomycetes</taxon>
        <taxon>Micrococcales</taxon>
        <taxon>Microbacteriaceae</taxon>
        <taxon>Pseudoclavibacter</taxon>
    </lineage>
</organism>
<reference evidence="2 3" key="1">
    <citation type="submission" date="2019-09" db="EMBL/GenBank/DDBJ databases">
        <title>Phylogeny of genus Pseudoclavibacter and closely related genus.</title>
        <authorList>
            <person name="Li Y."/>
        </authorList>
    </citation>
    <scope>NUCLEOTIDE SEQUENCE [LARGE SCALE GENOMIC DNA]</scope>
    <source>
        <strain evidence="2 3">THG-MD12</strain>
    </source>
</reference>
<keyword evidence="1" id="KW-0812">Transmembrane</keyword>
<feature type="transmembrane region" description="Helical" evidence="1">
    <location>
        <begin position="140"/>
        <end position="160"/>
    </location>
</feature>
<dbReference type="RefSeq" id="WP_151423768.1">
    <property type="nucleotide sequence ID" value="NZ_WBJX01000003.1"/>
</dbReference>
<feature type="transmembrane region" description="Helical" evidence="1">
    <location>
        <begin position="12"/>
        <end position="33"/>
    </location>
</feature>
<evidence type="ECO:0000313" key="3">
    <source>
        <dbReference type="Proteomes" id="UP000490386"/>
    </source>
</evidence>
<feature type="transmembrane region" description="Helical" evidence="1">
    <location>
        <begin position="238"/>
        <end position="262"/>
    </location>
</feature>
<name>A0A7J5B0W6_9MICO</name>
<gene>
    <name evidence="2" type="ORF">F8O03_10085</name>
</gene>
<comment type="caution">
    <text evidence="2">The sequence shown here is derived from an EMBL/GenBank/DDBJ whole genome shotgun (WGS) entry which is preliminary data.</text>
</comment>
<dbReference type="OrthoDB" id="5126433at2"/>
<feature type="transmembrane region" description="Helical" evidence="1">
    <location>
        <begin position="92"/>
        <end position="113"/>
    </location>
</feature>
<keyword evidence="3" id="KW-1185">Reference proteome</keyword>
<sequence length="344" mass="37207">MPAWLQIAISDPWSVLYAHGWVASVVAVLVILAMRVRAVGRDGNVDAVSTRDRFVFFLLAIGAVLVFLAQELVRDLAATMFVNPDWTTNFIWWRYVGPPAALIVPLILAAVVLRRARRDVEVRVPPTAARDWSTFSSRSSLWCASVALGTLASVSILAGMQSSQAVDGAFRLLRTRGYEIYGDSRALQEEGMDYFGWSYSAPVLVITGLAVVAVWFVLRENALRPYRRPETAAGEAQVRSALASSATLLLTGAVLLTTAIALRDIGNAGLPWGFMSTESIESIPIGGEFEALSRVLLALAALVRPVGLTLVLLGGTVWWLPSLIARRGLYTAHGAARSVTEVGQ</sequence>
<dbReference type="Proteomes" id="UP000490386">
    <property type="component" value="Unassembled WGS sequence"/>
</dbReference>
<proteinExistence type="predicted"/>
<accession>A0A7J5B0W6</accession>
<dbReference type="AlphaFoldDB" id="A0A7J5B0W6"/>
<dbReference type="EMBL" id="WBJX01000003">
    <property type="protein sequence ID" value="KAB1637563.1"/>
    <property type="molecule type" value="Genomic_DNA"/>
</dbReference>
<feature type="transmembrane region" description="Helical" evidence="1">
    <location>
        <begin position="197"/>
        <end position="218"/>
    </location>
</feature>
<keyword evidence="1" id="KW-1133">Transmembrane helix</keyword>
<evidence type="ECO:0000313" key="2">
    <source>
        <dbReference type="EMBL" id="KAB1637563.1"/>
    </source>
</evidence>